<protein>
    <submittedName>
        <fullName evidence="2">Uncharacterized protein</fullName>
    </submittedName>
</protein>
<reference evidence="2 3" key="1">
    <citation type="submission" date="2017-02" db="EMBL/GenBank/DDBJ databases">
        <title>Genome sequence of Microcystis aeruginosa KW.</title>
        <authorList>
            <person name="Oh H.-M."/>
            <person name="Ahn C.-Y."/>
            <person name="Jeong H."/>
            <person name="Srivastava A."/>
            <person name="Lee H.-G."/>
            <person name="Kang S.-R."/>
        </authorList>
    </citation>
    <scope>NUCLEOTIDE SEQUENCE [LARGE SCALE GENOMIC DNA]</scope>
    <source>
        <strain evidence="2 3">KW</strain>
    </source>
</reference>
<keyword evidence="1" id="KW-0812">Transmembrane</keyword>
<dbReference type="RefSeq" id="WP_079209186.1">
    <property type="nucleotide sequence ID" value="NZ_MVGR01000005.1"/>
</dbReference>
<sequence>MLVLILVKRQDPVKVFSLVNILTVTTLVSSALSLWYQLLELESRIANQSGAFSFGSDRPYPLLPHLTLGFEKNHLPTGGNNAYIQCDRWQGQCAKGCSILMQHSYYALPKFVELAISSPEQ</sequence>
<organism evidence="2 3">
    <name type="scientific">Microcystis aeruginosa KW</name>
    <dbReference type="NCBI Taxonomy" id="1960155"/>
    <lineage>
        <taxon>Bacteria</taxon>
        <taxon>Bacillati</taxon>
        <taxon>Cyanobacteriota</taxon>
        <taxon>Cyanophyceae</taxon>
        <taxon>Oscillatoriophycideae</taxon>
        <taxon>Chroococcales</taxon>
        <taxon>Microcystaceae</taxon>
        <taxon>Microcystis</taxon>
    </lineage>
</organism>
<evidence type="ECO:0000256" key="1">
    <source>
        <dbReference type="SAM" id="Phobius"/>
    </source>
</evidence>
<accession>A0A1V4BLP6</accession>
<dbReference type="EMBL" id="MVGR01000005">
    <property type="protein sequence ID" value="OPF14946.1"/>
    <property type="molecule type" value="Genomic_DNA"/>
</dbReference>
<dbReference type="AlphaFoldDB" id="A0A1V4BLP6"/>
<keyword evidence="1" id="KW-1133">Transmembrane helix</keyword>
<name>A0A1V4BLP6_MICAE</name>
<comment type="caution">
    <text evidence="2">The sequence shown here is derived from an EMBL/GenBank/DDBJ whole genome shotgun (WGS) entry which is preliminary data.</text>
</comment>
<feature type="transmembrane region" description="Helical" evidence="1">
    <location>
        <begin position="15"/>
        <end position="36"/>
    </location>
</feature>
<proteinExistence type="predicted"/>
<gene>
    <name evidence="2" type="ORF">B1L04_20385</name>
</gene>
<dbReference type="Proteomes" id="UP000189835">
    <property type="component" value="Unassembled WGS sequence"/>
</dbReference>
<evidence type="ECO:0000313" key="3">
    <source>
        <dbReference type="Proteomes" id="UP000189835"/>
    </source>
</evidence>
<evidence type="ECO:0000313" key="2">
    <source>
        <dbReference type="EMBL" id="OPF14946.1"/>
    </source>
</evidence>
<keyword evidence="1" id="KW-0472">Membrane</keyword>